<dbReference type="InterPro" id="IPR009935">
    <property type="entry name" value="DUF1467"/>
</dbReference>
<dbReference type="Proteomes" id="UP000234752">
    <property type="component" value="Chromosome eg_1"/>
</dbReference>
<proteinExistence type="predicted"/>
<dbReference type="EMBL" id="CP025611">
    <property type="protein sequence ID" value="AUN28962.1"/>
    <property type="molecule type" value="Genomic_DNA"/>
</dbReference>
<evidence type="ECO:0000313" key="2">
    <source>
        <dbReference type="Proteomes" id="UP000234752"/>
    </source>
</evidence>
<dbReference type="RefSeq" id="WP_102110715.1">
    <property type="nucleotide sequence ID" value="NZ_BMGN01000005.1"/>
</dbReference>
<reference evidence="1 2" key="1">
    <citation type="submission" date="2017-12" db="EMBL/GenBank/DDBJ databases">
        <title>Genomes of bacteria within cyanobacterial aggregates.</title>
        <authorList>
            <person name="Cai H."/>
        </authorList>
    </citation>
    <scope>NUCLEOTIDE SEQUENCE [LARGE SCALE GENOMIC DNA]</scope>
    <source>
        <strain evidence="1 2">TH16</strain>
    </source>
</reference>
<organism evidence="1 2">
    <name type="scientific">Niveispirillum cyanobacteriorum</name>
    <dbReference type="NCBI Taxonomy" id="1612173"/>
    <lineage>
        <taxon>Bacteria</taxon>
        <taxon>Pseudomonadati</taxon>
        <taxon>Pseudomonadota</taxon>
        <taxon>Alphaproteobacteria</taxon>
        <taxon>Rhodospirillales</taxon>
        <taxon>Azospirillaceae</taxon>
        <taxon>Niveispirillum</taxon>
    </lineage>
</organism>
<keyword evidence="2" id="KW-1185">Reference proteome</keyword>
<gene>
    <name evidence="1" type="ORF">C0V82_00875</name>
</gene>
<dbReference type="AlphaFoldDB" id="A0A2K9N7K4"/>
<accession>A0A2K9N7K4</accession>
<dbReference type="KEGG" id="ncb:C0V82_00875"/>
<dbReference type="Pfam" id="PF07330">
    <property type="entry name" value="DUF1467"/>
    <property type="match status" value="1"/>
</dbReference>
<name>A0A2K9N7K4_9PROT</name>
<protein>
    <submittedName>
        <fullName evidence="1">DUF1467 domain-containing protein</fullName>
    </submittedName>
</protein>
<dbReference type="OrthoDB" id="9804637at2"/>
<sequence length="84" mass="9512">MGWATWAAIYFTIWWTVLFMVLPFGRKQEGDAREVGHQPGAPARPMIIRKFIWTSIISAIIVGTLWASGHFGLVDWKGLLRGEP</sequence>
<evidence type="ECO:0000313" key="1">
    <source>
        <dbReference type="EMBL" id="AUN28962.1"/>
    </source>
</evidence>